<dbReference type="SUPFAM" id="SSF49464">
    <property type="entry name" value="Carboxypeptidase regulatory domain-like"/>
    <property type="match status" value="1"/>
</dbReference>
<evidence type="ECO:0008006" key="4">
    <source>
        <dbReference type="Google" id="ProtNLM"/>
    </source>
</evidence>
<accession>E6QIC6</accession>
<sequence length="421" mass="43860">MSATCVAFAGTITGTVTNKTNGTPAVGDTVTLLSLTAALQELSHTKTDSAGRFSLTTPSDDQPYLVKVQHQKGDYFKNMPPGMHTADITVYDVATKVEGVSTEADVLRVEAANGQLTVTENYFVKNVSSPPRTQSSDHTYEIVLPANATLDGAATVGPSGMPIAATPDPVSPKGHYAFSYPIRPNEGDNGTRFQVTYHLPYSGSFKFTPVLIQGTDNLAIMLPKSMQFTGTGFQLVPDDVNAQTYLARGIVPGKAMSFTVTGSGSLPRDSQPGDGGDGHATAGMESGPDASAQQGGPNGAPGGGIGTPIDTPDPLNKYKWWILGGLAIALAVAGAFLLRQQPGATVVTAPGRGTQRANTAPVNATSKSALLLEALKEELFAIESERIAGTLSAGQYAEIKAGLEIVLRRALDRQKKPGVSA</sequence>
<proteinExistence type="predicted"/>
<dbReference type="AlphaFoldDB" id="E6QIC6"/>
<feature type="compositionally biased region" description="Gly residues" evidence="1">
    <location>
        <begin position="296"/>
        <end position="306"/>
    </location>
</feature>
<comment type="caution">
    <text evidence="3">The sequence shown here is derived from an EMBL/GenBank/DDBJ whole genome shotgun (WGS) entry which is preliminary data.</text>
</comment>
<gene>
    <name evidence="3" type="ORF">CARN6_0296</name>
</gene>
<protein>
    <recommendedName>
        <fullName evidence="4">Carboxypeptidase regulatory-like domain-containing protein</fullName>
    </recommendedName>
</protein>
<dbReference type="InterPro" id="IPR036817">
    <property type="entry name" value="Transthyretin/HIU_hydrolase_sf"/>
</dbReference>
<evidence type="ECO:0000256" key="2">
    <source>
        <dbReference type="SAM" id="Phobius"/>
    </source>
</evidence>
<keyword evidence="2" id="KW-0472">Membrane</keyword>
<evidence type="ECO:0000313" key="3">
    <source>
        <dbReference type="EMBL" id="CBI06991.1"/>
    </source>
</evidence>
<feature type="transmembrane region" description="Helical" evidence="2">
    <location>
        <begin position="318"/>
        <end position="338"/>
    </location>
</feature>
<reference evidence="3" key="1">
    <citation type="submission" date="2009-10" db="EMBL/GenBank/DDBJ databases">
        <title>Diversity of trophic interactions inside an arsenic-rich microbial ecosystem.</title>
        <authorList>
            <person name="Bertin P.N."/>
            <person name="Heinrich-Salmeron A."/>
            <person name="Pelletier E."/>
            <person name="Goulhen-Chollet F."/>
            <person name="Arsene-Ploetze F."/>
            <person name="Gallien S."/>
            <person name="Calteau A."/>
            <person name="Vallenet D."/>
            <person name="Casiot C."/>
            <person name="Chane-Woon-Ming B."/>
            <person name="Giloteaux L."/>
            <person name="Barakat M."/>
            <person name="Bonnefoy V."/>
            <person name="Bruneel O."/>
            <person name="Chandler M."/>
            <person name="Cleiss J."/>
            <person name="Duran R."/>
            <person name="Elbaz-Poulichet F."/>
            <person name="Fonknechten N."/>
            <person name="Lauga B."/>
            <person name="Mornico D."/>
            <person name="Ortet P."/>
            <person name="Schaeffer C."/>
            <person name="Siguier P."/>
            <person name="Alexander Thil Smith A."/>
            <person name="Van Dorsselaer A."/>
            <person name="Weissenbach J."/>
            <person name="Medigue C."/>
            <person name="Le Paslier D."/>
        </authorList>
    </citation>
    <scope>NUCLEOTIDE SEQUENCE</scope>
</reference>
<evidence type="ECO:0000256" key="1">
    <source>
        <dbReference type="SAM" id="MobiDB-lite"/>
    </source>
</evidence>
<dbReference type="InterPro" id="IPR008969">
    <property type="entry name" value="CarboxyPept-like_regulatory"/>
</dbReference>
<organism evidence="3">
    <name type="scientific">mine drainage metagenome</name>
    <dbReference type="NCBI Taxonomy" id="410659"/>
    <lineage>
        <taxon>unclassified sequences</taxon>
        <taxon>metagenomes</taxon>
        <taxon>ecological metagenomes</taxon>
    </lineage>
</organism>
<keyword evidence="2" id="KW-0812">Transmembrane</keyword>
<dbReference type="Gene3D" id="2.60.40.180">
    <property type="entry name" value="Transthyretin/hydroxyisourate hydrolase domain"/>
    <property type="match status" value="1"/>
</dbReference>
<feature type="region of interest" description="Disordered" evidence="1">
    <location>
        <begin position="261"/>
        <end position="309"/>
    </location>
</feature>
<dbReference type="EMBL" id="CABQ01000049">
    <property type="protein sequence ID" value="CBI06991.1"/>
    <property type="molecule type" value="Genomic_DNA"/>
</dbReference>
<keyword evidence="2" id="KW-1133">Transmembrane helix</keyword>
<name>E6QIC6_9ZZZZ</name>